<gene>
    <name evidence="3" type="ORF">QE417_002354</name>
</gene>
<feature type="chain" id="PRO_5046471812" description="VCBS repeat-containing protein" evidence="2">
    <location>
        <begin position="19"/>
        <end position="301"/>
    </location>
</feature>
<evidence type="ECO:0000313" key="3">
    <source>
        <dbReference type="EMBL" id="MDT3403282.1"/>
    </source>
</evidence>
<feature type="signal peptide" evidence="2">
    <location>
        <begin position="1"/>
        <end position="18"/>
    </location>
</feature>
<protein>
    <recommendedName>
        <fullName evidence="5">VCBS repeat-containing protein</fullName>
    </recommendedName>
</protein>
<sequence length="301" mass="34028">MKNLIPLAVLLIFIGACTYNNKPAAKNIYLFPYGDSSFKWTTYEKQDSITKKQFFRSYPPEFKSVYDAYFNSYTNLVESFKNLKAALHVMDVNNDGLNDIIFEGYSGGEPIMTAIYLQNASGFKQVFTDLQTVSRLDIDGGKLKAIYITDPGCCAEYLTAGKIYQVNYRDTNLKFKPLHYTAYYQRSKLPKQYLDQPKAFVTLTDSAKLRDKPAVANRDTLFLGGDLHFGNDVGSIGKGSKGRAIAQSKDNAGNTWWFVELQPNAVVSGNVFYEKEDNRKAGRQNGLDKQPRFKNNRLSYG</sequence>
<proteinExistence type="predicted"/>
<evidence type="ECO:0000313" key="4">
    <source>
        <dbReference type="Proteomes" id="UP001258315"/>
    </source>
</evidence>
<dbReference type="InterPro" id="IPR028994">
    <property type="entry name" value="Integrin_alpha_N"/>
</dbReference>
<feature type="region of interest" description="Disordered" evidence="1">
    <location>
        <begin position="277"/>
        <end position="301"/>
    </location>
</feature>
<dbReference type="Proteomes" id="UP001258315">
    <property type="component" value="Unassembled WGS sequence"/>
</dbReference>
<dbReference type="SUPFAM" id="SSF69318">
    <property type="entry name" value="Integrin alpha N-terminal domain"/>
    <property type="match status" value="1"/>
</dbReference>
<dbReference type="PROSITE" id="PS51257">
    <property type="entry name" value="PROKAR_LIPOPROTEIN"/>
    <property type="match status" value="1"/>
</dbReference>
<name>A0ABU3GWC2_9SPHI</name>
<dbReference type="EMBL" id="JAVLVU010000001">
    <property type="protein sequence ID" value="MDT3403282.1"/>
    <property type="molecule type" value="Genomic_DNA"/>
</dbReference>
<dbReference type="RefSeq" id="WP_311950134.1">
    <property type="nucleotide sequence ID" value="NZ_JAVLVU010000001.1"/>
</dbReference>
<evidence type="ECO:0000256" key="2">
    <source>
        <dbReference type="SAM" id="SignalP"/>
    </source>
</evidence>
<organism evidence="3 4">
    <name type="scientific">Mucilaginibacter terrae</name>
    <dbReference type="NCBI Taxonomy" id="1955052"/>
    <lineage>
        <taxon>Bacteria</taxon>
        <taxon>Pseudomonadati</taxon>
        <taxon>Bacteroidota</taxon>
        <taxon>Sphingobacteriia</taxon>
        <taxon>Sphingobacteriales</taxon>
        <taxon>Sphingobacteriaceae</taxon>
        <taxon>Mucilaginibacter</taxon>
    </lineage>
</organism>
<evidence type="ECO:0008006" key="5">
    <source>
        <dbReference type="Google" id="ProtNLM"/>
    </source>
</evidence>
<evidence type="ECO:0000256" key="1">
    <source>
        <dbReference type="SAM" id="MobiDB-lite"/>
    </source>
</evidence>
<keyword evidence="4" id="KW-1185">Reference proteome</keyword>
<comment type="caution">
    <text evidence="3">The sequence shown here is derived from an EMBL/GenBank/DDBJ whole genome shotgun (WGS) entry which is preliminary data.</text>
</comment>
<keyword evidence="2" id="KW-0732">Signal</keyword>
<reference evidence="4" key="1">
    <citation type="submission" date="2023-07" db="EMBL/GenBank/DDBJ databases">
        <title>Functional and genomic diversity of the sorghum phyllosphere microbiome.</title>
        <authorList>
            <person name="Shade A."/>
        </authorList>
    </citation>
    <scope>NUCLEOTIDE SEQUENCE [LARGE SCALE GENOMIC DNA]</scope>
    <source>
        <strain evidence="4">SORGH_AS_0422</strain>
    </source>
</reference>
<accession>A0ABU3GWC2</accession>